<name>A0A2N5C2Y3_9BURK</name>
<evidence type="ECO:0000313" key="4">
    <source>
        <dbReference type="Proteomes" id="UP000234341"/>
    </source>
</evidence>
<comment type="caution">
    <text evidence="3">The sequence shown here is derived from an EMBL/GenBank/DDBJ whole genome shotgun (WGS) entry which is preliminary data.</text>
</comment>
<dbReference type="InterPro" id="IPR055013">
    <property type="entry name" value="CzcI"/>
</dbReference>
<evidence type="ECO:0000256" key="2">
    <source>
        <dbReference type="SAM" id="SignalP"/>
    </source>
</evidence>
<dbReference type="Proteomes" id="UP000234341">
    <property type="component" value="Unassembled WGS sequence"/>
</dbReference>
<protein>
    <submittedName>
        <fullName evidence="3">Heavy metal resistance regulator</fullName>
    </submittedName>
</protein>
<evidence type="ECO:0000313" key="3">
    <source>
        <dbReference type="EMBL" id="PLP96540.1"/>
    </source>
</evidence>
<dbReference type="AlphaFoldDB" id="A0A2N5C2Y3"/>
<gene>
    <name evidence="3" type="ORF">CYJ10_31875</name>
</gene>
<keyword evidence="2" id="KW-0732">Signal</keyword>
<feature type="chain" id="PRO_5014652458" evidence="2">
    <location>
        <begin position="21"/>
        <end position="126"/>
    </location>
</feature>
<sequence>MRRLLLVFLSILLPLQFAWAGAAAYCAHESADQPAAMTSHFGHHTHEHGSDAHKASKTAGKAAAKSANLPDGDCTACHFPGSHGVFAEFRMPGDYRYVTLRYQPRHFAFGSIPAPVPDRPQWLRLA</sequence>
<dbReference type="NCBIfam" id="NF045614">
    <property type="entry name" value="efflu_CzcI_Cupr"/>
    <property type="match status" value="1"/>
</dbReference>
<organism evidence="3 4">
    <name type="scientific">Cupriavidus pauculus</name>
    <dbReference type="NCBI Taxonomy" id="82633"/>
    <lineage>
        <taxon>Bacteria</taxon>
        <taxon>Pseudomonadati</taxon>
        <taxon>Pseudomonadota</taxon>
        <taxon>Betaproteobacteria</taxon>
        <taxon>Burkholderiales</taxon>
        <taxon>Burkholderiaceae</taxon>
        <taxon>Cupriavidus</taxon>
    </lineage>
</organism>
<feature type="compositionally biased region" description="Low complexity" evidence="1">
    <location>
        <begin position="57"/>
        <end position="67"/>
    </location>
</feature>
<dbReference type="GO" id="GO:0046686">
    <property type="term" value="P:response to cadmium ion"/>
    <property type="evidence" value="ECO:0007669"/>
    <property type="project" value="InterPro"/>
</dbReference>
<feature type="signal peptide" evidence="2">
    <location>
        <begin position="1"/>
        <end position="20"/>
    </location>
</feature>
<dbReference type="RefSeq" id="WP_101685437.1">
    <property type="nucleotide sequence ID" value="NZ_PJRP01000026.1"/>
</dbReference>
<dbReference type="EMBL" id="PJRP01000026">
    <property type="protein sequence ID" value="PLP96540.1"/>
    <property type="molecule type" value="Genomic_DNA"/>
</dbReference>
<accession>A0A2N5C2Y3</accession>
<evidence type="ECO:0000256" key="1">
    <source>
        <dbReference type="SAM" id="MobiDB-lite"/>
    </source>
</evidence>
<dbReference type="OrthoDB" id="6717343at2"/>
<reference evidence="3 4" key="1">
    <citation type="submission" date="2017-12" db="EMBL/GenBank/DDBJ databases">
        <title>Genome sequence of the active heterotrophic nitrifier-denitrifier, Cupriavidus pauculus UM1.</title>
        <authorList>
            <person name="Putonti C."/>
            <person name="Castignetti D."/>
        </authorList>
    </citation>
    <scope>NUCLEOTIDE SEQUENCE [LARGE SCALE GENOMIC DNA]</scope>
    <source>
        <strain evidence="3 4">UM1</strain>
    </source>
</reference>
<proteinExistence type="predicted"/>
<feature type="region of interest" description="Disordered" evidence="1">
    <location>
        <begin position="40"/>
        <end position="68"/>
    </location>
</feature>